<name>A0A182MMX9_9DIPT</name>
<evidence type="ECO:0008006" key="3">
    <source>
        <dbReference type="Google" id="ProtNLM"/>
    </source>
</evidence>
<protein>
    <recommendedName>
        <fullName evidence="3">C2H2-type domain-containing protein</fullName>
    </recommendedName>
</protein>
<accession>A0A182MMX9</accession>
<reference evidence="2" key="1">
    <citation type="submission" date="2013-09" db="EMBL/GenBank/DDBJ databases">
        <title>The Genome Sequence of Anopheles culicifacies species A.</title>
        <authorList>
            <consortium name="The Broad Institute Genomics Platform"/>
            <person name="Neafsey D.E."/>
            <person name="Besansky N."/>
            <person name="Howell P."/>
            <person name="Walton C."/>
            <person name="Young S.K."/>
            <person name="Zeng Q."/>
            <person name="Gargeya S."/>
            <person name="Fitzgerald M."/>
            <person name="Haas B."/>
            <person name="Abouelleil A."/>
            <person name="Allen A.W."/>
            <person name="Alvarado L."/>
            <person name="Arachchi H.M."/>
            <person name="Berlin A.M."/>
            <person name="Chapman S.B."/>
            <person name="Gainer-Dewar J."/>
            <person name="Goldberg J."/>
            <person name="Griggs A."/>
            <person name="Gujja S."/>
            <person name="Hansen M."/>
            <person name="Howarth C."/>
            <person name="Imamovic A."/>
            <person name="Ireland A."/>
            <person name="Larimer J."/>
            <person name="McCowan C."/>
            <person name="Murphy C."/>
            <person name="Pearson M."/>
            <person name="Poon T.W."/>
            <person name="Priest M."/>
            <person name="Roberts A."/>
            <person name="Saif S."/>
            <person name="Shea T."/>
            <person name="Sisk P."/>
            <person name="Sykes S."/>
            <person name="Wortman J."/>
            <person name="Nusbaum C."/>
            <person name="Birren B."/>
        </authorList>
    </citation>
    <scope>NUCLEOTIDE SEQUENCE [LARGE SCALE GENOMIC DNA]</scope>
    <source>
        <strain evidence="2">A-37</strain>
    </source>
</reference>
<evidence type="ECO:0000313" key="1">
    <source>
        <dbReference type="EnsemblMetazoa" id="ACUA022127-PA"/>
    </source>
</evidence>
<dbReference type="AlphaFoldDB" id="A0A182MMX9"/>
<sequence>MKIVKWYHLAAPPTPTSRMVRYLRFTMLMQQLMPGDEKTARIISPTPKTGGDERPTLLHVTISMHQPIATRMDWERHSTRPRGRSWSAQHICHIMLQHSRVHQDQRSVKEFSCQHEGCHYLARSAADARRHLVSHSSERNFACGDDGCDYRGKSLAQLRRHDSNFNKNAPHCRIGKGLRRYSPPLRKMKVKKGASYVCHGRNIVKI</sequence>
<keyword evidence="2" id="KW-1185">Reference proteome</keyword>
<reference evidence="1" key="2">
    <citation type="submission" date="2020-05" db="UniProtKB">
        <authorList>
            <consortium name="EnsemblMetazoa"/>
        </authorList>
    </citation>
    <scope>IDENTIFICATION</scope>
    <source>
        <strain evidence="1">A-37</strain>
    </source>
</reference>
<dbReference type="Proteomes" id="UP000075883">
    <property type="component" value="Unassembled WGS sequence"/>
</dbReference>
<organism evidence="1 2">
    <name type="scientific">Anopheles culicifacies</name>
    <dbReference type="NCBI Taxonomy" id="139723"/>
    <lineage>
        <taxon>Eukaryota</taxon>
        <taxon>Metazoa</taxon>
        <taxon>Ecdysozoa</taxon>
        <taxon>Arthropoda</taxon>
        <taxon>Hexapoda</taxon>
        <taxon>Insecta</taxon>
        <taxon>Pterygota</taxon>
        <taxon>Neoptera</taxon>
        <taxon>Endopterygota</taxon>
        <taxon>Diptera</taxon>
        <taxon>Nematocera</taxon>
        <taxon>Culicoidea</taxon>
        <taxon>Culicidae</taxon>
        <taxon>Anophelinae</taxon>
        <taxon>Anopheles</taxon>
        <taxon>culicifacies species complex</taxon>
    </lineage>
</organism>
<dbReference type="STRING" id="139723.A0A182MMX9"/>
<dbReference type="VEuPathDB" id="VectorBase:ACUA022127"/>
<evidence type="ECO:0000313" key="2">
    <source>
        <dbReference type="Proteomes" id="UP000075883"/>
    </source>
</evidence>
<dbReference type="Gene3D" id="3.30.160.60">
    <property type="entry name" value="Classic Zinc Finger"/>
    <property type="match status" value="1"/>
</dbReference>
<dbReference type="EMBL" id="AXCM01000228">
    <property type="status" value="NOT_ANNOTATED_CDS"/>
    <property type="molecule type" value="Genomic_DNA"/>
</dbReference>
<dbReference type="EnsemblMetazoa" id="ACUA022127-RA">
    <property type="protein sequence ID" value="ACUA022127-PA"/>
    <property type="gene ID" value="ACUA022127"/>
</dbReference>
<proteinExistence type="predicted"/>